<reference evidence="1" key="1">
    <citation type="submission" date="2019-03" db="EMBL/GenBank/DDBJ databases">
        <title>Improved annotation for the trematode Fasciola hepatica.</title>
        <authorList>
            <person name="Choi Y.-J."/>
            <person name="Martin J."/>
            <person name="Mitreva M."/>
        </authorList>
    </citation>
    <scope>NUCLEOTIDE SEQUENCE [LARGE SCALE GENOMIC DNA]</scope>
</reference>
<dbReference type="AlphaFoldDB" id="A0A4E0RA40"/>
<proteinExistence type="predicted"/>
<gene>
    <name evidence="1" type="ORF">D915_010475</name>
</gene>
<name>A0A4E0RA40_FASHE</name>
<evidence type="ECO:0000313" key="1">
    <source>
        <dbReference type="EMBL" id="THD18898.1"/>
    </source>
</evidence>
<sequence length="34" mass="3765">MGQPCVMFTWDSFSWTWMSFAQSGLPVHGSIVSG</sequence>
<keyword evidence="2" id="KW-1185">Reference proteome</keyword>
<organism evidence="1 2">
    <name type="scientific">Fasciola hepatica</name>
    <name type="common">Liver fluke</name>
    <dbReference type="NCBI Taxonomy" id="6192"/>
    <lineage>
        <taxon>Eukaryota</taxon>
        <taxon>Metazoa</taxon>
        <taxon>Spiralia</taxon>
        <taxon>Lophotrochozoa</taxon>
        <taxon>Platyhelminthes</taxon>
        <taxon>Trematoda</taxon>
        <taxon>Digenea</taxon>
        <taxon>Plagiorchiida</taxon>
        <taxon>Echinostomata</taxon>
        <taxon>Echinostomatoidea</taxon>
        <taxon>Fasciolidae</taxon>
        <taxon>Fasciola</taxon>
    </lineage>
</organism>
<accession>A0A4E0RA40</accession>
<protein>
    <submittedName>
        <fullName evidence="1">Uncharacterized protein</fullName>
    </submittedName>
</protein>
<comment type="caution">
    <text evidence="1">The sequence shown here is derived from an EMBL/GenBank/DDBJ whole genome shotgun (WGS) entry which is preliminary data.</text>
</comment>
<dbReference type="Proteomes" id="UP000230066">
    <property type="component" value="Unassembled WGS sequence"/>
</dbReference>
<dbReference type="EMBL" id="JXXN02008074">
    <property type="protein sequence ID" value="THD18898.1"/>
    <property type="molecule type" value="Genomic_DNA"/>
</dbReference>
<evidence type="ECO:0000313" key="2">
    <source>
        <dbReference type="Proteomes" id="UP000230066"/>
    </source>
</evidence>